<accession>A0A371K3Y4</accession>
<dbReference type="PANTHER" id="PTHR24189:SF50">
    <property type="entry name" value="ANKYRIN REPEAT AND SOCS BOX PROTEIN 2"/>
    <property type="match status" value="1"/>
</dbReference>
<feature type="repeat" description="ANK" evidence="3">
    <location>
        <begin position="203"/>
        <end position="235"/>
    </location>
</feature>
<dbReference type="Proteomes" id="UP000264492">
    <property type="component" value="Unassembled WGS sequence"/>
</dbReference>
<dbReference type="Gene3D" id="1.25.40.20">
    <property type="entry name" value="Ankyrin repeat-containing domain"/>
    <property type="match status" value="1"/>
</dbReference>
<dbReference type="PROSITE" id="PS50088">
    <property type="entry name" value="ANK_REPEAT"/>
    <property type="match status" value="1"/>
</dbReference>
<keyword evidence="6" id="KW-1185">Reference proteome</keyword>
<feature type="compositionally biased region" description="Basic and acidic residues" evidence="4">
    <location>
        <begin position="280"/>
        <end position="293"/>
    </location>
</feature>
<protein>
    <submittedName>
        <fullName evidence="5">Ankyrin repeat domain-containing protein</fullName>
    </submittedName>
</protein>
<keyword evidence="1" id="KW-0677">Repeat</keyword>
<dbReference type="InterPro" id="IPR002110">
    <property type="entry name" value="Ankyrin_rpt"/>
</dbReference>
<dbReference type="Pfam" id="PF12796">
    <property type="entry name" value="Ank_2"/>
    <property type="match status" value="1"/>
</dbReference>
<organism evidence="5 6">
    <name type="scientific">Lysobacter silvisoli</name>
    <dbReference type="NCBI Taxonomy" id="2293254"/>
    <lineage>
        <taxon>Bacteria</taxon>
        <taxon>Pseudomonadati</taxon>
        <taxon>Pseudomonadota</taxon>
        <taxon>Gammaproteobacteria</taxon>
        <taxon>Lysobacterales</taxon>
        <taxon>Lysobacteraceae</taxon>
        <taxon>Lysobacter</taxon>
    </lineage>
</organism>
<feature type="region of interest" description="Disordered" evidence="4">
    <location>
        <begin position="1"/>
        <end position="23"/>
    </location>
</feature>
<evidence type="ECO:0000313" key="6">
    <source>
        <dbReference type="Proteomes" id="UP000264492"/>
    </source>
</evidence>
<dbReference type="InterPro" id="IPR050745">
    <property type="entry name" value="Multifunctional_regulatory"/>
</dbReference>
<name>A0A371K3Y4_9GAMM</name>
<evidence type="ECO:0000256" key="1">
    <source>
        <dbReference type="ARBA" id="ARBA00022737"/>
    </source>
</evidence>
<evidence type="ECO:0000256" key="4">
    <source>
        <dbReference type="SAM" id="MobiDB-lite"/>
    </source>
</evidence>
<feature type="region of interest" description="Disordered" evidence="4">
    <location>
        <begin position="280"/>
        <end position="301"/>
    </location>
</feature>
<evidence type="ECO:0000313" key="5">
    <source>
        <dbReference type="EMBL" id="RDZ28646.1"/>
    </source>
</evidence>
<feature type="compositionally biased region" description="Low complexity" evidence="4">
    <location>
        <begin position="1"/>
        <end position="13"/>
    </location>
</feature>
<dbReference type="InterPro" id="IPR036770">
    <property type="entry name" value="Ankyrin_rpt-contain_sf"/>
</dbReference>
<comment type="caution">
    <text evidence="5">The sequence shown here is derived from an EMBL/GenBank/DDBJ whole genome shotgun (WGS) entry which is preliminary data.</text>
</comment>
<sequence>MPTPRAPTRCCRPGDGMNERERPPLAAGAQGMRRWLGLIALGASLLGVNVAGARVPAAERIFAGEQLPLAQAIARGRVDEVRRLAAALDVPTLNRPGAQDMTLLFFALQHAFGEQPTGLQVLGALVAAGADPLQPVPELGSAAGVSLRAKSPLYLRALLDAGLNADAAPGDRPLLFDAVEAQGTEFAALLLERGARINRHDRLGNTALMHALTYQRLDTVDWLLERGAEPEFVNINGVSFAGQLQFQIVRQQDGSPAQRKLLAIRDRLVARGLRWPPLSRDSEQARMRERGQEPGRLLPAE</sequence>
<dbReference type="AlphaFoldDB" id="A0A371K3Y4"/>
<proteinExistence type="predicted"/>
<gene>
    <name evidence="5" type="ORF">DX914_05840</name>
</gene>
<evidence type="ECO:0000256" key="3">
    <source>
        <dbReference type="PROSITE-ProRule" id="PRU00023"/>
    </source>
</evidence>
<dbReference type="PANTHER" id="PTHR24189">
    <property type="entry name" value="MYOTROPHIN"/>
    <property type="match status" value="1"/>
</dbReference>
<keyword evidence="2 3" id="KW-0040">ANK repeat</keyword>
<reference evidence="5 6" key="1">
    <citation type="submission" date="2018-08" db="EMBL/GenBank/DDBJ databases">
        <title>Lysobacter sp. zong2l5, whole genome shotgun sequence.</title>
        <authorList>
            <person name="Zhang X."/>
            <person name="Feng G."/>
            <person name="Zhu H."/>
        </authorList>
    </citation>
    <scope>NUCLEOTIDE SEQUENCE [LARGE SCALE GENOMIC DNA]</scope>
    <source>
        <strain evidence="6">zong2l5</strain>
    </source>
</reference>
<dbReference type="SUPFAM" id="SSF48403">
    <property type="entry name" value="Ankyrin repeat"/>
    <property type="match status" value="1"/>
</dbReference>
<dbReference type="SMART" id="SM00248">
    <property type="entry name" value="ANK"/>
    <property type="match status" value="3"/>
</dbReference>
<dbReference type="EMBL" id="QTSU01000001">
    <property type="protein sequence ID" value="RDZ28646.1"/>
    <property type="molecule type" value="Genomic_DNA"/>
</dbReference>
<evidence type="ECO:0000256" key="2">
    <source>
        <dbReference type="ARBA" id="ARBA00023043"/>
    </source>
</evidence>